<protein>
    <submittedName>
        <fullName evidence="2">Uncharacterized protein</fullName>
    </submittedName>
</protein>
<proteinExistence type="predicted"/>
<accession>A0A5B7HGJ2</accession>
<organism evidence="2 3">
    <name type="scientific">Portunus trituberculatus</name>
    <name type="common">Swimming crab</name>
    <name type="synonym">Neptunus trituberculatus</name>
    <dbReference type="NCBI Taxonomy" id="210409"/>
    <lineage>
        <taxon>Eukaryota</taxon>
        <taxon>Metazoa</taxon>
        <taxon>Ecdysozoa</taxon>
        <taxon>Arthropoda</taxon>
        <taxon>Crustacea</taxon>
        <taxon>Multicrustacea</taxon>
        <taxon>Malacostraca</taxon>
        <taxon>Eumalacostraca</taxon>
        <taxon>Eucarida</taxon>
        <taxon>Decapoda</taxon>
        <taxon>Pleocyemata</taxon>
        <taxon>Brachyura</taxon>
        <taxon>Eubrachyura</taxon>
        <taxon>Portunoidea</taxon>
        <taxon>Portunidae</taxon>
        <taxon>Portuninae</taxon>
        <taxon>Portunus</taxon>
    </lineage>
</organism>
<evidence type="ECO:0000313" key="3">
    <source>
        <dbReference type="Proteomes" id="UP000324222"/>
    </source>
</evidence>
<dbReference type="AlphaFoldDB" id="A0A5B7HGJ2"/>
<sequence>MSPDKFPCTLPNTTPVLMQDSDLEVEENLAVDDDILDPDLPLDELLQSDDDESQPHTETTTFKRKG</sequence>
<reference evidence="2 3" key="1">
    <citation type="submission" date="2019-05" db="EMBL/GenBank/DDBJ databases">
        <title>Another draft genome of Portunus trituberculatus and its Hox gene families provides insights of decapod evolution.</title>
        <authorList>
            <person name="Jeong J.-H."/>
            <person name="Song I."/>
            <person name="Kim S."/>
            <person name="Choi T."/>
            <person name="Kim D."/>
            <person name="Ryu S."/>
            <person name="Kim W."/>
        </authorList>
    </citation>
    <scope>NUCLEOTIDE SEQUENCE [LARGE SCALE GENOMIC DNA]</scope>
    <source>
        <tissue evidence="2">Muscle</tissue>
    </source>
</reference>
<gene>
    <name evidence="2" type="ORF">E2C01_063501</name>
</gene>
<evidence type="ECO:0000313" key="2">
    <source>
        <dbReference type="EMBL" id="MPC69283.1"/>
    </source>
</evidence>
<dbReference type="EMBL" id="VSRR010029153">
    <property type="protein sequence ID" value="MPC69283.1"/>
    <property type="molecule type" value="Genomic_DNA"/>
</dbReference>
<feature type="compositionally biased region" description="Acidic residues" evidence="1">
    <location>
        <begin position="33"/>
        <end position="52"/>
    </location>
</feature>
<feature type="region of interest" description="Disordered" evidence="1">
    <location>
        <begin position="33"/>
        <end position="66"/>
    </location>
</feature>
<comment type="caution">
    <text evidence="2">The sequence shown here is derived from an EMBL/GenBank/DDBJ whole genome shotgun (WGS) entry which is preliminary data.</text>
</comment>
<evidence type="ECO:0000256" key="1">
    <source>
        <dbReference type="SAM" id="MobiDB-lite"/>
    </source>
</evidence>
<keyword evidence="3" id="KW-1185">Reference proteome</keyword>
<dbReference type="Proteomes" id="UP000324222">
    <property type="component" value="Unassembled WGS sequence"/>
</dbReference>
<name>A0A5B7HGJ2_PORTR</name>